<keyword evidence="5" id="KW-1185">Reference proteome</keyword>
<organism evidence="4 5">
    <name type="scientific">Mucisphaera calidilacus</name>
    <dbReference type="NCBI Taxonomy" id="2527982"/>
    <lineage>
        <taxon>Bacteria</taxon>
        <taxon>Pseudomonadati</taxon>
        <taxon>Planctomycetota</taxon>
        <taxon>Phycisphaerae</taxon>
        <taxon>Phycisphaerales</taxon>
        <taxon>Phycisphaeraceae</taxon>
        <taxon>Mucisphaera</taxon>
    </lineage>
</organism>
<dbReference type="RefSeq" id="WP_236254495.1">
    <property type="nucleotide sequence ID" value="NZ_CP036280.1"/>
</dbReference>
<comment type="similarity">
    <text evidence="1">Belongs to the sulfotransferase 1 family.</text>
</comment>
<dbReference type="Pfam" id="PF00685">
    <property type="entry name" value="Sulfotransfer_1"/>
    <property type="match status" value="1"/>
</dbReference>
<name>A0A518BT91_9BACT</name>
<sequence>MWVFSAGMPRSGSTLQYQLTAELIETAGLGRRLTYTRTSEFPQVRAEHKDDPDLLVYKSHHCSADIQAEFAAGNAKAVYTYRDLRDVYASRMRMREVGFRAVWREGFLDSCLDDDRKWRSLDPVYVCRYEDMINDLPGEVARLAAFFGITLDQAACQQIADRYSFDKQKDRIDANRSQPDQKFDPQSLLHGNHLTAVPGSSWSETLTPDQAARIEHKTADWLKARGYPLLDPDPSLLRKLRLMWV</sequence>
<dbReference type="PANTHER" id="PTHR11783">
    <property type="entry name" value="SULFOTRANSFERASE SULT"/>
    <property type="match status" value="1"/>
</dbReference>
<dbReference type="Proteomes" id="UP000320386">
    <property type="component" value="Chromosome"/>
</dbReference>
<protein>
    <submittedName>
        <fullName evidence="4">Sulfotransferase domain protein</fullName>
    </submittedName>
</protein>
<keyword evidence="2 4" id="KW-0808">Transferase</keyword>
<evidence type="ECO:0000256" key="1">
    <source>
        <dbReference type="ARBA" id="ARBA00005771"/>
    </source>
</evidence>
<reference evidence="4 5" key="1">
    <citation type="submission" date="2019-02" db="EMBL/GenBank/DDBJ databases">
        <title>Deep-cultivation of Planctomycetes and their phenomic and genomic characterization uncovers novel biology.</title>
        <authorList>
            <person name="Wiegand S."/>
            <person name="Jogler M."/>
            <person name="Boedeker C."/>
            <person name="Pinto D."/>
            <person name="Vollmers J."/>
            <person name="Rivas-Marin E."/>
            <person name="Kohn T."/>
            <person name="Peeters S.H."/>
            <person name="Heuer A."/>
            <person name="Rast P."/>
            <person name="Oberbeckmann S."/>
            <person name="Bunk B."/>
            <person name="Jeske O."/>
            <person name="Meyerdierks A."/>
            <person name="Storesund J.E."/>
            <person name="Kallscheuer N."/>
            <person name="Luecker S."/>
            <person name="Lage O.M."/>
            <person name="Pohl T."/>
            <person name="Merkel B.J."/>
            <person name="Hornburger P."/>
            <person name="Mueller R.-W."/>
            <person name="Bruemmer F."/>
            <person name="Labrenz M."/>
            <person name="Spormann A.M."/>
            <person name="Op den Camp H."/>
            <person name="Overmann J."/>
            <person name="Amann R."/>
            <person name="Jetten M.S.M."/>
            <person name="Mascher T."/>
            <person name="Medema M.H."/>
            <person name="Devos D.P."/>
            <person name="Kaster A.-K."/>
            <person name="Ovreas L."/>
            <person name="Rohde M."/>
            <person name="Galperin M.Y."/>
            <person name="Jogler C."/>
        </authorList>
    </citation>
    <scope>NUCLEOTIDE SEQUENCE [LARGE SCALE GENOMIC DNA]</scope>
    <source>
        <strain evidence="4 5">Pan265</strain>
    </source>
</reference>
<evidence type="ECO:0000259" key="3">
    <source>
        <dbReference type="Pfam" id="PF00685"/>
    </source>
</evidence>
<dbReference type="InterPro" id="IPR000863">
    <property type="entry name" value="Sulfotransferase_dom"/>
</dbReference>
<feature type="domain" description="Sulfotransferase" evidence="3">
    <location>
        <begin position="5"/>
        <end position="223"/>
    </location>
</feature>
<accession>A0A518BT91</accession>
<dbReference type="AlphaFoldDB" id="A0A518BT91"/>
<dbReference type="EMBL" id="CP036280">
    <property type="protein sequence ID" value="QDU70191.1"/>
    <property type="molecule type" value="Genomic_DNA"/>
</dbReference>
<gene>
    <name evidence="4" type="ORF">Pan265_00130</name>
</gene>
<evidence type="ECO:0000256" key="2">
    <source>
        <dbReference type="ARBA" id="ARBA00022679"/>
    </source>
</evidence>
<dbReference type="InterPro" id="IPR027417">
    <property type="entry name" value="P-loop_NTPase"/>
</dbReference>
<dbReference type="SUPFAM" id="SSF52540">
    <property type="entry name" value="P-loop containing nucleoside triphosphate hydrolases"/>
    <property type="match status" value="1"/>
</dbReference>
<dbReference type="Gene3D" id="3.40.50.300">
    <property type="entry name" value="P-loop containing nucleotide triphosphate hydrolases"/>
    <property type="match status" value="1"/>
</dbReference>
<evidence type="ECO:0000313" key="5">
    <source>
        <dbReference type="Proteomes" id="UP000320386"/>
    </source>
</evidence>
<proteinExistence type="inferred from homology"/>
<dbReference type="GO" id="GO:0008146">
    <property type="term" value="F:sulfotransferase activity"/>
    <property type="evidence" value="ECO:0007669"/>
    <property type="project" value="InterPro"/>
</dbReference>
<dbReference type="KEGG" id="mcad:Pan265_00130"/>
<evidence type="ECO:0000313" key="4">
    <source>
        <dbReference type="EMBL" id="QDU70191.1"/>
    </source>
</evidence>